<evidence type="ECO:0000313" key="2">
    <source>
        <dbReference type="Proteomes" id="UP000593842"/>
    </source>
</evidence>
<dbReference type="RefSeq" id="WP_022001644.1">
    <property type="nucleotide sequence ID" value="NZ_JBKWMI010000004.1"/>
</dbReference>
<sequence>MIALGKEVIEELIMNLKDAGCDEELITKCIKKYNNDDLKMLIKSLQCHRCCLLDKLHEEQKKIDCLDYLIYMLKKQMKED</sequence>
<reference evidence="2" key="1">
    <citation type="submission" date="2020-09" db="EMBL/GenBank/DDBJ databases">
        <title>Complete genome sequencing of Faecalibacillus intestinalis strain 14EGH31.</title>
        <authorList>
            <person name="Sakamoto M."/>
            <person name="Murakami T."/>
            <person name="Mori H."/>
        </authorList>
    </citation>
    <scope>NUCLEOTIDE SEQUENCE [LARGE SCALE GENOMIC DNA]</scope>
    <source>
        <strain evidence="2">14EGH31</strain>
    </source>
</reference>
<gene>
    <name evidence="1" type="ORF">Fi14EGH31_21500</name>
</gene>
<organism evidence="1 2">
    <name type="scientific">Faecalibacillus intestinalis</name>
    <dbReference type="NCBI Taxonomy" id="1982626"/>
    <lineage>
        <taxon>Bacteria</taxon>
        <taxon>Bacillati</taxon>
        <taxon>Bacillota</taxon>
        <taxon>Erysipelotrichia</taxon>
        <taxon>Erysipelotrichales</taxon>
        <taxon>Coprobacillaceae</taxon>
        <taxon>Faecalibacillus</taxon>
    </lineage>
</organism>
<dbReference type="EMBL" id="AP024085">
    <property type="protein sequence ID" value="BCL58438.1"/>
    <property type="molecule type" value="Genomic_DNA"/>
</dbReference>
<proteinExistence type="predicted"/>
<dbReference type="AlphaFoldDB" id="A0A7I8E101"/>
<dbReference type="Proteomes" id="UP000593842">
    <property type="component" value="Chromosome"/>
</dbReference>
<dbReference type="KEGG" id="fit:Fi14EGH31_21500"/>
<accession>A0A7I8E101</accession>
<evidence type="ECO:0000313" key="1">
    <source>
        <dbReference type="EMBL" id="BCL58438.1"/>
    </source>
</evidence>
<name>A0A7I8E101_9FIRM</name>
<protein>
    <submittedName>
        <fullName evidence="1">Uncharacterized protein</fullName>
    </submittedName>
</protein>